<proteinExistence type="predicted"/>
<dbReference type="HOGENOM" id="CLU_062156_1_0_1"/>
<dbReference type="OMA" id="CERKGGF"/>
<dbReference type="Pfam" id="PF04970">
    <property type="entry name" value="LRAT"/>
    <property type="match status" value="1"/>
</dbReference>
<evidence type="ECO:0000259" key="1">
    <source>
        <dbReference type="PROSITE" id="PS51934"/>
    </source>
</evidence>
<dbReference type="Gramene" id="EOY11022">
    <property type="protein sequence ID" value="EOY11022"/>
    <property type="gene ID" value="TCM_026288"/>
</dbReference>
<sequence length="243" mass="25783">MGQPQTTLTPVRKPQPGDHIYTTRAGGLYAHHGIYVGNDMVIHLQAPFKGSGSSFMGSGSSFMGSASSFMGSGSSFMGSASSFMGSGSSSEEIESSPPCQKCGYKPQYCQGGIIKTCLDCFLDGRSSFEFYEYGVPTSYFNNKPRGTCSVSPSKPDHEVVERATDLLERKGFGEYNLIANNCEHFAVYCKTGLAYSQQVQAAGDAIKDIAEPLGKGLLCTGAIFAVPAVCVVAKAITGAQRRP</sequence>
<evidence type="ECO:0000313" key="3">
    <source>
        <dbReference type="Proteomes" id="UP000026915"/>
    </source>
</evidence>
<reference evidence="2 3" key="1">
    <citation type="journal article" date="2013" name="Genome Biol.">
        <title>The genome sequence of the most widely cultivated cacao type and its use to identify candidate genes regulating pod color.</title>
        <authorList>
            <person name="Motamayor J.C."/>
            <person name="Mockaitis K."/>
            <person name="Schmutz J."/>
            <person name="Haiminen N."/>
            <person name="Iii D.L."/>
            <person name="Cornejo O."/>
            <person name="Findley S.D."/>
            <person name="Zheng P."/>
            <person name="Utro F."/>
            <person name="Royaert S."/>
            <person name="Saski C."/>
            <person name="Jenkins J."/>
            <person name="Podicheti R."/>
            <person name="Zhao M."/>
            <person name="Scheffler B.E."/>
            <person name="Stack J.C."/>
            <person name="Feltus F.A."/>
            <person name="Mustiga G.M."/>
            <person name="Amores F."/>
            <person name="Phillips W."/>
            <person name="Marelli J.P."/>
            <person name="May G.D."/>
            <person name="Shapiro H."/>
            <person name="Ma J."/>
            <person name="Bustamante C.D."/>
            <person name="Schnell R.J."/>
            <person name="Main D."/>
            <person name="Gilbert D."/>
            <person name="Parida L."/>
            <person name="Kuhn D.N."/>
        </authorList>
    </citation>
    <scope>NUCLEOTIDE SEQUENCE [LARGE SCALE GENOMIC DNA]</scope>
    <source>
        <strain evidence="3">cv. Matina 1-6</strain>
    </source>
</reference>
<gene>
    <name evidence="2" type="ORF">TCM_026288</name>
</gene>
<dbReference type="Gene3D" id="3.90.1720.10">
    <property type="entry name" value="endopeptidase domain like (from Nostoc punctiforme)"/>
    <property type="match status" value="1"/>
</dbReference>
<keyword evidence="3" id="KW-1185">Reference proteome</keyword>
<dbReference type="InterPro" id="IPR007053">
    <property type="entry name" value="LRAT_dom"/>
</dbReference>
<dbReference type="Proteomes" id="UP000026915">
    <property type="component" value="Chromosome 5"/>
</dbReference>
<dbReference type="EMBL" id="CM001883">
    <property type="protein sequence ID" value="EOY11022.1"/>
    <property type="molecule type" value="Genomic_DNA"/>
</dbReference>
<name>A0A061F2V2_THECC</name>
<feature type="domain" description="LRAT" evidence="1">
    <location>
        <begin position="21"/>
        <end position="198"/>
    </location>
</feature>
<dbReference type="eggNOG" id="ENOG502QSKS">
    <property type="taxonomic scope" value="Eukaryota"/>
</dbReference>
<dbReference type="PANTHER" id="PTHR46137">
    <property type="entry name" value="OS05G0310600 PROTEIN"/>
    <property type="match status" value="1"/>
</dbReference>
<dbReference type="AlphaFoldDB" id="A0A061F2V2"/>
<evidence type="ECO:0000313" key="2">
    <source>
        <dbReference type="EMBL" id="EOY11022.1"/>
    </source>
</evidence>
<dbReference type="PROSITE" id="PS51934">
    <property type="entry name" value="LRAT"/>
    <property type="match status" value="1"/>
</dbReference>
<dbReference type="PANTHER" id="PTHR46137:SF1">
    <property type="entry name" value="LRAT DOMAIN-CONTAINING PROTEIN"/>
    <property type="match status" value="1"/>
</dbReference>
<accession>A0A061F2V2</accession>
<protein>
    <submittedName>
        <fullName evidence="2">NC domain-containing-related-like protein</fullName>
    </submittedName>
</protein>
<organism evidence="2 3">
    <name type="scientific">Theobroma cacao</name>
    <name type="common">Cacao</name>
    <name type="synonym">Cocoa</name>
    <dbReference type="NCBI Taxonomy" id="3641"/>
    <lineage>
        <taxon>Eukaryota</taxon>
        <taxon>Viridiplantae</taxon>
        <taxon>Streptophyta</taxon>
        <taxon>Embryophyta</taxon>
        <taxon>Tracheophyta</taxon>
        <taxon>Spermatophyta</taxon>
        <taxon>Magnoliopsida</taxon>
        <taxon>eudicotyledons</taxon>
        <taxon>Gunneridae</taxon>
        <taxon>Pentapetalae</taxon>
        <taxon>rosids</taxon>
        <taxon>malvids</taxon>
        <taxon>Malvales</taxon>
        <taxon>Malvaceae</taxon>
        <taxon>Byttnerioideae</taxon>
        <taxon>Theobroma</taxon>
    </lineage>
</organism>
<dbReference type="InParanoid" id="A0A061F2V2"/>